<reference evidence="8 9" key="1">
    <citation type="submission" date="2017-03" db="EMBL/GenBank/DDBJ databases">
        <title>Genomes of endolithic fungi from Antarctica.</title>
        <authorList>
            <person name="Coleine C."/>
            <person name="Masonjones S."/>
            <person name="Stajich J.E."/>
        </authorList>
    </citation>
    <scope>NUCLEOTIDE SEQUENCE [LARGE SCALE GENOMIC DNA]</scope>
    <source>
        <strain evidence="8 9">CCFEE 5311</strain>
    </source>
</reference>
<dbReference type="InterPro" id="IPR019145">
    <property type="entry name" value="Mediator_Med10"/>
</dbReference>
<comment type="function">
    <text evidence="6">Component of the Mediator complex, a coactivator involved in the regulated transcription of nearly all RNA polymerase II-dependent genes. Mediator functions as a bridge to convey information from gene-specific regulatory proteins to the basal RNA polymerase II transcription machinery. Mediator is recruited to promoters by direct interactions with regulatory proteins and serves as a scaffold for the assembly of a functional preinitiation complex with RNA polymerase II and the general transcription factors.</text>
</comment>
<evidence type="ECO:0000256" key="4">
    <source>
        <dbReference type="ARBA" id="ARBA00023163"/>
    </source>
</evidence>
<name>A0A4U0U487_9PEZI</name>
<sequence length="138" mass="15899">MAATTLQDVDVHLRSIIANLYMLIAQAHEYHGPNTQHAMTSEIKQLIQNLVQLSQAARRLPTRIPLDIIEYVEQTRNPDIYTREFVELVMRYNQQLKGRTEAFGNFRDILAREMASAIPEIRDEVTQVVEITGGRLEH</sequence>
<comment type="subunit">
    <text evidence="6">Component of the Mediator complex.</text>
</comment>
<dbReference type="Proteomes" id="UP000310066">
    <property type="component" value="Unassembled WGS sequence"/>
</dbReference>
<dbReference type="OrthoDB" id="337270at2759"/>
<evidence type="ECO:0000256" key="5">
    <source>
        <dbReference type="ARBA" id="ARBA00023242"/>
    </source>
</evidence>
<keyword evidence="3 6" id="KW-0805">Transcription regulation</keyword>
<dbReference type="GO" id="GO:0003712">
    <property type="term" value="F:transcription coregulator activity"/>
    <property type="evidence" value="ECO:0007669"/>
    <property type="project" value="InterPro"/>
</dbReference>
<evidence type="ECO:0000256" key="3">
    <source>
        <dbReference type="ARBA" id="ARBA00023015"/>
    </source>
</evidence>
<keyword evidence="6" id="KW-0010">Activator</keyword>
<keyword evidence="5 6" id="KW-0539">Nucleus</keyword>
<protein>
    <recommendedName>
        <fullName evidence="6">Mediator of RNA polymerase II transcription subunit 10</fullName>
    </recommendedName>
    <alternativeName>
        <fullName evidence="6">Mediator complex subunit 10</fullName>
    </alternativeName>
</protein>
<keyword evidence="4 6" id="KW-0804">Transcription</keyword>
<dbReference type="Proteomes" id="UP001175353">
    <property type="component" value="Unassembled WGS sequence"/>
</dbReference>
<evidence type="ECO:0000256" key="2">
    <source>
        <dbReference type="ARBA" id="ARBA00005389"/>
    </source>
</evidence>
<comment type="subcellular location">
    <subcellularLocation>
        <location evidence="1 6">Nucleus</location>
    </subcellularLocation>
</comment>
<dbReference type="GO" id="GO:0006357">
    <property type="term" value="P:regulation of transcription by RNA polymerase II"/>
    <property type="evidence" value="ECO:0007669"/>
    <property type="project" value="InterPro"/>
</dbReference>
<comment type="similarity">
    <text evidence="2 6">Belongs to the Mediator complex subunit 10 family.</text>
</comment>
<evidence type="ECO:0000256" key="1">
    <source>
        <dbReference type="ARBA" id="ARBA00004123"/>
    </source>
</evidence>
<evidence type="ECO:0000313" key="10">
    <source>
        <dbReference type="Proteomes" id="UP001175353"/>
    </source>
</evidence>
<reference evidence="7" key="2">
    <citation type="submission" date="2023-06" db="EMBL/GenBank/DDBJ databases">
        <title>Black Yeasts Isolated from many extreme environments.</title>
        <authorList>
            <person name="Coleine C."/>
            <person name="Stajich J.E."/>
            <person name="Selbmann L."/>
        </authorList>
    </citation>
    <scope>NUCLEOTIDE SEQUENCE</scope>
    <source>
        <strain evidence="7">CCFEE 5200</strain>
    </source>
</reference>
<dbReference type="STRING" id="329885.A0A4U0U487"/>
<accession>A0A4U0U487</accession>
<dbReference type="Pfam" id="PF09748">
    <property type="entry name" value="Med10"/>
    <property type="match status" value="1"/>
</dbReference>
<evidence type="ECO:0000313" key="7">
    <source>
        <dbReference type="EMBL" id="KAK0979512.1"/>
    </source>
</evidence>
<gene>
    <name evidence="7" type="primary">NUT2_3</name>
    <name evidence="6" type="synonym">MED10</name>
    <name evidence="8" type="ORF">B0A54_14934</name>
    <name evidence="7" type="ORF">LTR91_012609</name>
</gene>
<evidence type="ECO:0000313" key="9">
    <source>
        <dbReference type="Proteomes" id="UP000310066"/>
    </source>
</evidence>
<comment type="caution">
    <text evidence="8">The sequence shown here is derived from an EMBL/GenBank/DDBJ whole genome shotgun (WGS) entry which is preliminary data.</text>
</comment>
<keyword evidence="10" id="KW-1185">Reference proteome</keyword>
<dbReference type="EMBL" id="NAJP01000108">
    <property type="protein sequence ID" value="TKA29644.1"/>
    <property type="molecule type" value="Genomic_DNA"/>
</dbReference>
<dbReference type="AlphaFoldDB" id="A0A4U0U487"/>
<dbReference type="GO" id="GO:0016592">
    <property type="term" value="C:mediator complex"/>
    <property type="evidence" value="ECO:0007669"/>
    <property type="project" value="InterPro"/>
</dbReference>
<dbReference type="EMBL" id="JAUJLE010000122">
    <property type="protein sequence ID" value="KAK0979512.1"/>
    <property type="molecule type" value="Genomic_DNA"/>
</dbReference>
<evidence type="ECO:0000313" key="8">
    <source>
        <dbReference type="EMBL" id="TKA29644.1"/>
    </source>
</evidence>
<evidence type="ECO:0000256" key="6">
    <source>
        <dbReference type="RuleBase" id="RU364146"/>
    </source>
</evidence>
<proteinExistence type="inferred from homology"/>
<organism evidence="8 9">
    <name type="scientific">Friedmanniomyces endolithicus</name>
    <dbReference type="NCBI Taxonomy" id="329885"/>
    <lineage>
        <taxon>Eukaryota</taxon>
        <taxon>Fungi</taxon>
        <taxon>Dikarya</taxon>
        <taxon>Ascomycota</taxon>
        <taxon>Pezizomycotina</taxon>
        <taxon>Dothideomycetes</taxon>
        <taxon>Dothideomycetidae</taxon>
        <taxon>Mycosphaerellales</taxon>
        <taxon>Teratosphaeriaceae</taxon>
        <taxon>Friedmanniomyces</taxon>
    </lineage>
</organism>